<sequence>MIESGMVRMMINQVLPDTGNDEELHQAKSNKVTIRLSEHDIQKLTTQAIEEGYVYRTSWVTACVTANLTRTPVLTNEEIKTLRESNRQLAAVGRNLNQIARVLNIDFRHSDKVTREMIEILDNKISDHKTMVNTLINKNCRRWELELTDEQSDG</sequence>
<accession>A0A3A6UF83</accession>
<dbReference type="InterPro" id="IPR008687">
    <property type="entry name" value="MobC"/>
</dbReference>
<dbReference type="Pfam" id="PF05713">
    <property type="entry name" value="MobC"/>
    <property type="match status" value="1"/>
</dbReference>
<dbReference type="Proteomes" id="UP000273022">
    <property type="component" value="Unassembled WGS sequence"/>
</dbReference>
<evidence type="ECO:0000313" key="2">
    <source>
        <dbReference type="EMBL" id="RJY17462.1"/>
    </source>
</evidence>
<feature type="domain" description="Bacterial mobilisation" evidence="1">
    <location>
        <begin position="87"/>
        <end position="119"/>
    </location>
</feature>
<organism evidence="2 3">
    <name type="scientific">Parashewanella spongiae</name>
    <dbReference type="NCBI Taxonomy" id="342950"/>
    <lineage>
        <taxon>Bacteria</taxon>
        <taxon>Pseudomonadati</taxon>
        <taxon>Pseudomonadota</taxon>
        <taxon>Gammaproteobacteria</taxon>
        <taxon>Alteromonadales</taxon>
        <taxon>Shewanellaceae</taxon>
        <taxon>Parashewanella</taxon>
    </lineage>
</organism>
<gene>
    <name evidence="2" type="primary">mobC</name>
    <name evidence="2" type="ORF">D5R81_08465</name>
</gene>
<evidence type="ECO:0000259" key="1">
    <source>
        <dbReference type="Pfam" id="PF05713"/>
    </source>
</evidence>
<keyword evidence="3" id="KW-1185">Reference proteome</keyword>
<dbReference type="EMBL" id="QYYH01000042">
    <property type="protein sequence ID" value="RJY17462.1"/>
    <property type="molecule type" value="Genomic_DNA"/>
</dbReference>
<name>A0A3A6UF83_9GAMM</name>
<comment type="caution">
    <text evidence="2">The sequence shown here is derived from an EMBL/GenBank/DDBJ whole genome shotgun (WGS) entry which is preliminary data.</text>
</comment>
<evidence type="ECO:0000313" key="3">
    <source>
        <dbReference type="Proteomes" id="UP000273022"/>
    </source>
</evidence>
<reference evidence="2 3" key="1">
    <citation type="submission" date="2018-09" db="EMBL/GenBank/DDBJ databases">
        <title>Phylogeny of the Shewanellaceae, and recommendation for two new genera, Pseudoshewanella and Parashewanella.</title>
        <authorList>
            <person name="Wang G."/>
        </authorList>
    </citation>
    <scope>NUCLEOTIDE SEQUENCE [LARGE SCALE GENOMIC DNA]</scope>
    <source>
        <strain evidence="2 3">KCTC 22492</strain>
    </source>
</reference>
<dbReference type="AlphaFoldDB" id="A0A3A6UF83"/>
<dbReference type="OrthoDB" id="3268032at2"/>
<protein>
    <submittedName>
        <fullName evidence="2">Plasmid mobilization relaxosome protein MobC</fullName>
    </submittedName>
</protein>
<proteinExistence type="predicted"/>